<reference evidence="1" key="1">
    <citation type="submission" date="2020-05" db="EMBL/GenBank/DDBJ databases">
        <title>Sulfur intermediates as new biogeochemical hubs in an aquatic model microbial ecosystem.</title>
        <authorList>
            <person name="Vigneron A."/>
        </authorList>
    </citation>
    <scope>NUCLEOTIDE SEQUENCE</scope>
    <source>
        <strain evidence="1">Bin.250</strain>
    </source>
</reference>
<dbReference type="EMBL" id="JABMOJ010000258">
    <property type="protein sequence ID" value="NQV65081.1"/>
    <property type="molecule type" value="Genomic_DNA"/>
</dbReference>
<protein>
    <submittedName>
        <fullName evidence="1">DUF2782 domain-containing protein</fullName>
    </submittedName>
</protein>
<organism evidence="1 2">
    <name type="scientific">SAR86 cluster bacterium</name>
    <dbReference type="NCBI Taxonomy" id="2030880"/>
    <lineage>
        <taxon>Bacteria</taxon>
        <taxon>Pseudomonadati</taxon>
        <taxon>Pseudomonadota</taxon>
        <taxon>Gammaproteobacteria</taxon>
        <taxon>SAR86 cluster</taxon>
    </lineage>
</organism>
<dbReference type="Proteomes" id="UP000754644">
    <property type="component" value="Unassembled WGS sequence"/>
</dbReference>
<proteinExistence type="predicted"/>
<evidence type="ECO:0000313" key="1">
    <source>
        <dbReference type="EMBL" id="NQV65081.1"/>
    </source>
</evidence>
<dbReference type="Gene3D" id="2.20.130.30">
    <property type="entry name" value="Protein of unknown function DUF2782"/>
    <property type="match status" value="1"/>
</dbReference>
<dbReference type="AlphaFoldDB" id="A0A972VWW6"/>
<name>A0A972VWW6_9GAMM</name>
<accession>A0A972VWW6</accession>
<dbReference type="InterPro" id="IPR021357">
    <property type="entry name" value="DUF2782"/>
</dbReference>
<sequence>MLLLCCSSFFYSVSASEIALPDEASEGRDVEIVVGEDRMIYEYRTNGILMMIKIVPKNGRPYYMVPADGSPHFSNLDHSKNLYPSWVLFEW</sequence>
<evidence type="ECO:0000313" key="2">
    <source>
        <dbReference type="Proteomes" id="UP000754644"/>
    </source>
</evidence>
<comment type="caution">
    <text evidence="1">The sequence shown here is derived from an EMBL/GenBank/DDBJ whole genome shotgun (WGS) entry which is preliminary data.</text>
</comment>
<dbReference type="Pfam" id="PF11191">
    <property type="entry name" value="DUF2782"/>
    <property type="match status" value="1"/>
</dbReference>
<gene>
    <name evidence="1" type="ORF">HQ497_06940</name>
</gene>